<evidence type="ECO:0000313" key="3">
    <source>
        <dbReference type="Proteomes" id="UP000248340"/>
    </source>
</evidence>
<dbReference type="RefSeq" id="XP_025491475.1">
    <property type="nucleotide sequence ID" value="XM_025635269.1"/>
</dbReference>
<organism evidence="2 3">
    <name type="scientific">Aspergillus uvarum CBS 121591</name>
    <dbReference type="NCBI Taxonomy" id="1448315"/>
    <lineage>
        <taxon>Eukaryota</taxon>
        <taxon>Fungi</taxon>
        <taxon>Dikarya</taxon>
        <taxon>Ascomycota</taxon>
        <taxon>Pezizomycotina</taxon>
        <taxon>Eurotiomycetes</taxon>
        <taxon>Eurotiomycetidae</taxon>
        <taxon>Eurotiales</taxon>
        <taxon>Aspergillaceae</taxon>
        <taxon>Aspergillus</taxon>
        <taxon>Aspergillus subgen. Circumdati</taxon>
    </lineage>
</organism>
<dbReference type="AlphaFoldDB" id="A0A319C7D4"/>
<gene>
    <name evidence="2" type="ORF">BO82DRAFT_354731</name>
</gene>
<feature type="region of interest" description="Disordered" evidence="1">
    <location>
        <begin position="455"/>
        <end position="477"/>
    </location>
</feature>
<evidence type="ECO:0000313" key="2">
    <source>
        <dbReference type="EMBL" id="PYH81275.1"/>
    </source>
</evidence>
<keyword evidence="3" id="KW-1185">Reference proteome</keyword>
<dbReference type="VEuPathDB" id="FungiDB:BO82DRAFT_354731"/>
<name>A0A319C7D4_9EURO</name>
<dbReference type="GeneID" id="37138010"/>
<dbReference type="OrthoDB" id="5343429at2759"/>
<dbReference type="Proteomes" id="UP000248340">
    <property type="component" value="Unassembled WGS sequence"/>
</dbReference>
<evidence type="ECO:0008006" key="4">
    <source>
        <dbReference type="Google" id="ProtNLM"/>
    </source>
</evidence>
<accession>A0A319C7D4</accession>
<evidence type="ECO:0000256" key="1">
    <source>
        <dbReference type="SAM" id="MobiDB-lite"/>
    </source>
</evidence>
<proteinExistence type="predicted"/>
<sequence>MNQCLDKNDIDSVLSDLRTCLVHEGKGITSVTPQAVFDASSIRDSPQEQPYWSKKSFQNHLARTHPDATIPDTAIDALWSCFCFFAYHPFPLPGAESRKLELPGFERAFILLILQGTSVLGLVSDDFGHSWGRFDEPCNCRLRTNRIFRSISLVDLPSSSEPYVTGFDTLVIDDVIDATLPIFPSHPKLHPSLEQLKPVAERLLEGRTNQYQTKTNDLTALLSLMMRVRVNKSTWGRDIYYGSLEESSPEQEALAKSLAHSLSSNPGDEYLAPDSVLRAFEILPNLEQSFHQLWAVLFQPSPSSAEIPTAQVTEPSPDASMDGILRAASLFIPPFQAHRRSEVARKVKAITFHKSYDSLSHDLTDRFDLGRILPQALHDDPSGRAQLVLFLGHQAPESTPVVVGAFFPRGTQSPAATEGQAPGKIKPSRIARPRLLFELQPRFDLWRWNGSVSSAQASDRTTGHPEHPNGIGDLNGSKVGVEIDTGTGQTTFVRGAVPAADDQIPSRYEEVTARWAHDGAENTDGDPQERKTIFTATRLVVCGVEGGPDYEYPAWG</sequence>
<reference evidence="2 3" key="1">
    <citation type="submission" date="2016-12" db="EMBL/GenBank/DDBJ databases">
        <title>The genomes of Aspergillus section Nigri reveals drivers in fungal speciation.</title>
        <authorList>
            <consortium name="DOE Joint Genome Institute"/>
            <person name="Vesth T.C."/>
            <person name="Nybo J."/>
            <person name="Theobald S."/>
            <person name="Brandl J."/>
            <person name="Frisvad J.C."/>
            <person name="Nielsen K.F."/>
            <person name="Lyhne E.K."/>
            <person name="Kogle M.E."/>
            <person name="Kuo A."/>
            <person name="Riley R."/>
            <person name="Clum A."/>
            <person name="Nolan M."/>
            <person name="Lipzen A."/>
            <person name="Salamov A."/>
            <person name="Henrissat B."/>
            <person name="Wiebenga A."/>
            <person name="De Vries R.P."/>
            <person name="Grigoriev I.V."/>
            <person name="Mortensen U.H."/>
            <person name="Andersen M.R."/>
            <person name="Baker S.E."/>
        </authorList>
    </citation>
    <scope>NUCLEOTIDE SEQUENCE [LARGE SCALE GENOMIC DNA]</scope>
    <source>
        <strain evidence="2 3">CBS 121591</strain>
    </source>
</reference>
<dbReference type="EMBL" id="KZ821703">
    <property type="protein sequence ID" value="PYH81275.1"/>
    <property type="molecule type" value="Genomic_DNA"/>
</dbReference>
<protein>
    <recommendedName>
        <fullName evidence="4">TLDc domain-containing protein</fullName>
    </recommendedName>
</protein>